<feature type="compositionally biased region" description="Polar residues" evidence="1">
    <location>
        <begin position="7"/>
        <end position="31"/>
    </location>
</feature>
<dbReference type="AlphaFoldDB" id="A0A1J9PA57"/>
<feature type="compositionally biased region" description="Basic and acidic residues" evidence="1">
    <location>
        <begin position="264"/>
        <end position="287"/>
    </location>
</feature>
<feature type="compositionally biased region" description="Basic and acidic residues" evidence="1">
    <location>
        <begin position="32"/>
        <end position="52"/>
    </location>
</feature>
<feature type="compositionally biased region" description="Polar residues" evidence="1">
    <location>
        <begin position="76"/>
        <end position="99"/>
    </location>
</feature>
<dbReference type="PANTHER" id="PTHR13464">
    <property type="entry name" value="TRANSCRIPTIONAL REGULATOR PROTEIN HCNGP"/>
    <property type="match status" value="1"/>
</dbReference>
<feature type="compositionally biased region" description="Basic residues" evidence="1">
    <location>
        <begin position="288"/>
        <end position="297"/>
    </location>
</feature>
<dbReference type="EMBL" id="LGRN01000361">
    <property type="protein sequence ID" value="OJD12834.1"/>
    <property type="molecule type" value="Genomic_DNA"/>
</dbReference>
<evidence type="ECO:0000256" key="1">
    <source>
        <dbReference type="SAM" id="MobiDB-lite"/>
    </source>
</evidence>
<feature type="region of interest" description="Disordered" evidence="1">
    <location>
        <begin position="1"/>
        <end position="128"/>
    </location>
</feature>
<dbReference type="PANTHER" id="PTHR13464:SF0">
    <property type="entry name" value="SAP30-BINDING PROTEIN"/>
    <property type="match status" value="1"/>
</dbReference>
<accession>A0A1J9PA57</accession>
<dbReference type="OrthoDB" id="1714508at2759"/>
<reference evidence="2 3" key="1">
    <citation type="submission" date="2015-07" db="EMBL/GenBank/DDBJ databases">
        <title>Emmonsia species relationships and genome sequence.</title>
        <authorList>
            <consortium name="The Broad Institute Genomics Platform"/>
            <person name="Cuomo C.A."/>
            <person name="Munoz J.F."/>
            <person name="Imamovic A."/>
            <person name="Priest M.E."/>
            <person name="Young S."/>
            <person name="Clay O.K."/>
            <person name="McEwen J.G."/>
        </authorList>
    </citation>
    <scope>NUCLEOTIDE SEQUENCE [LARGE SCALE GENOMIC DNA]</scope>
    <source>
        <strain evidence="2 3">UAMH 9510</strain>
    </source>
</reference>
<sequence>MLGLTAYGSSSGDEAENSTPLKAQKTQQPPDSTKDKIAQPAEKNRGGYREPIHTGSSTEHPDSHLLGPFQHPKSHSPPNDNNIGPQLPSRKSSPFSSNRALLRDMTLPPFPNLDIPPSPPGSPNPAANQKFAHFLSLKRQGIHFNEKLASSSSLRNPSLLAKLMEHAGIDAQAQYATSLPKDLWDPVTTLPPWGYKEELLKSQQELRRKIEEKKASGSGPRETIDFVPGGALGAGGSGDSSRTGTPSSVKMRPSAAERVMAGLSREKTSSPMNTDRDRGKRTTDLERRPRKKRSRSR</sequence>
<keyword evidence="3" id="KW-1185">Reference proteome</keyword>
<dbReference type="GO" id="GO:0006355">
    <property type="term" value="P:regulation of DNA-templated transcription"/>
    <property type="evidence" value="ECO:0007669"/>
    <property type="project" value="InterPro"/>
</dbReference>
<evidence type="ECO:0008006" key="4">
    <source>
        <dbReference type="Google" id="ProtNLM"/>
    </source>
</evidence>
<name>A0A1J9PA57_9EURO</name>
<proteinExistence type="predicted"/>
<organism evidence="2 3">
    <name type="scientific">Emergomyces pasteurianus Ep9510</name>
    <dbReference type="NCBI Taxonomy" id="1447872"/>
    <lineage>
        <taxon>Eukaryota</taxon>
        <taxon>Fungi</taxon>
        <taxon>Dikarya</taxon>
        <taxon>Ascomycota</taxon>
        <taxon>Pezizomycotina</taxon>
        <taxon>Eurotiomycetes</taxon>
        <taxon>Eurotiomycetidae</taxon>
        <taxon>Onygenales</taxon>
        <taxon>Ajellomycetaceae</taxon>
        <taxon>Emergomyces</taxon>
    </lineage>
</organism>
<feature type="compositionally biased region" description="Pro residues" evidence="1">
    <location>
        <begin position="108"/>
        <end position="123"/>
    </location>
</feature>
<feature type="region of interest" description="Disordered" evidence="1">
    <location>
        <begin position="210"/>
        <end position="297"/>
    </location>
</feature>
<protein>
    <recommendedName>
        <fullName evidence="4">HCNGP-like protein</fullName>
    </recommendedName>
</protein>
<dbReference type="Proteomes" id="UP000182235">
    <property type="component" value="Unassembled WGS sequence"/>
</dbReference>
<gene>
    <name evidence="2" type="ORF">AJ78_06636</name>
</gene>
<dbReference type="STRING" id="1447872.A0A1J9PA57"/>
<dbReference type="Pfam" id="PF07818">
    <property type="entry name" value="HCNGP"/>
    <property type="match status" value="1"/>
</dbReference>
<dbReference type="InterPro" id="IPR012479">
    <property type="entry name" value="SAP30BP"/>
</dbReference>
<dbReference type="GO" id="GO:0005634">
    <property type="term" value="C:nucleus"/>
    <property type="evidence" value="ECO:0007669"/>
    <property type="project" value="TreeGrafter"/>
</dbReference>
<evidence type="ECO:0000313" key="3">
    <source>
        <dbReference type="Proteomes" id="UP000182235"/>
    </source>
</evidence>
<evidence type="ECO:0000313" key="2">
    <source>
        <dbReference type="EMBL" id="OJD12834.1"/>
    </source>
</evidence>
<dbReference type="VEuPathDB" id="FungiDB:AJ78_06636"/>
<comment type="caution">
    <text evidence="2">The sequence shown here is derived from an EMBL/GenBank/DDBJ whole genome shotgun (WGS) entry which is preliminary data.</text>
</comment>